<dbReference type="InterPro" id="IPR027417">
    <property type="entry name" value="P-loop_NTPase"/>
</dbReference>
<dbReference type="AlphaFoldDB" id="A0AB34J6E2"/>
<evidence type="ECO:0000313" key="1">
    <source>
        <dbReference type="EMBL" id="KAL1514874.1"/>
    </source>
</evidence>
<dbReference type="Proteomes" id="UP001515480">
    <property type="component" value="Unassembled WGS sequence"/>
</dbReference>
<keyword evidence="2" id="KW-1185">Reference proteome</keyword>
<organism evidence="1 2">
    <name type="scientific">Prymnesium parvum</name>
    <name type="common">Toxic golden alga</name>
    <dbReference type="NCBI Taxonomy" id="97485"/>
    <lineage>
        <taxon>Eukaryota</taxon>
        <taxon>Haptista</taxon>
        <taxon>Haptophyta</taxon>
        <taxon>Prymnesiophyceae</taxon>
        <taxon>Prymnesiales</taxon>
        <taxon>Prymnesiaceae</taxon>
        <taxon>Prymnesium</taxon>
    </lineage>
</organism>
<comment type="caution">
    <text evidence="1">The sequence shown here is derived from an EMBL/GenBank/DDBJ whole genome shotgun (WGS) entry which is preliminary data.</text>
</comment>
<reference evidence="1 2" key="1">
    <citation type="journal article" date="2024" name="Science">
        <title>Giant polyketide synthase enzymes in the biosynthesis of giant marine polyether toxins.</title>
        <authorList>
            <person name="Fallon T.R."/>
            <person name="Shende V.V."/>
            <person name="Wierzbicki I.H."/>
            <person name="Pendleton A.L."/>
            <person name="Watervoot N.F."/>
            <person name="Auber R.P."/>
            <person name="Gonzalez D.J."/>
            <person name="Wisecaver J.H."/>
            <person name="Moore B.S."/>
        </authorList>
    </citation>
    <scope>NUCLEOTIDE SEQUENCE [LARGE SCALE GENOMIC DNA]</scope>
    <source>
        <strain evidence="1 2">12B1</strain>
    </source>
</reference>
<evidence type="ECO:0008006" key="3">
    <source>
        <dbReference type="Google" id="ProtNLM"/>
    </source>
</evidence>
<dbReference type="EMBL" id="JBGBPQ010000012">
    <property type="protein sequence ID" value="KAL1514874.1"/>
    <property type="molecule type" value="Genomic_DNA"/>
</dbReference>
<accession>A0AB34J6E2</accession>
<dbReference type="Gene3D" id="3.40.50.300">
    <property type="entry name" value="P-loop containing nucleotide triphosphate hydrolases"/>
    <property type="match status" value="1"/>
</dbReference>
<evidence type="ECO:0000313" key="2">
    <source>
        <dbReference type="Proteomes" id="UP001515480"/>
    </source>
</evidence>
<name>A0AB34J6E2_PRYPA</name>
<protein>
    <recommendedName>
        <fullName evidence="3">Sulfotransferase</fullName>
    </recommendedName>
</protein>
<proteinExistence type="predicted"/>
<gene>
    <name evidence="1" type="ORF">AB1Y20_003956</name>
</gene>
<sequence length="138" mass="15983">MPDTSATSGRTIPVPEVRMVHPWRRMRYNTSTARLRAEDSQEMLHRAAGNVRFIIFSRQRSASTTFVGLLNLHPNITCRWESFSNSFTAEKMRAYLGFSNRSEQHEHIPEFMSRFWNACPTRACGFKILHAQVRHPCG</sequence>